<dbReference type="InterPro" id="IPR036513">
    <property type="entry name" value="STAS_dom_sf"/>
</dbReference>
<accession>A0A6F8VAS2</accession>
<name>A0A6F8VAS2_9PROT</name>
<proteinExistence type="predicted"/>
<protein>
    <recommendedName>
        <fullName evidence="3">STAS/SEC14 domain-containing protein</fullName>
    </recommendedName>
</protein>
<sequence length="116" mass="13423">MITIEHHDHIVKVSVFGEFTLADYKQLEDAVVYEMKFKGKVNLLMDLRDMADFTLDVAWEDARFNWQHVHDFQKIAVVASGRLVAWSAWLARAFSDAEIQIFENYDLASDWIEAGA</sequence>
<dbReference type="EMBL" id="AP022853">
    <property type="protein sequence ID" value="BCB25849.1"/>
    <property type="molecule type" value="Genomic_DNA"/>
</dbReference>
<evidence type="ECO:0000313" key="1">
    <source>
        <dbReference type="EMBL" id="BCB25849.1"/>
    </source>
</evidence>
<dbReference type="InterPro" id="IPR021866">
    <property type="entry name" value="SpoIIAA-like"/>
</dbReference>
<gene>
    <name evidence="1" type="ORF">SKTS_07350</name>
</gene>
<dbReference type="KEGG" id="slac:SKTS_07350"/>
<evidence type="ECO:0008006" key="3">
    <source>
        <dbReference type="Google" id="ProtNLM"/>
    </source>
</evidence>
<dbReference type="Proteomes" id="UP000502260">
    <property type="component" value="Chromosome"/>
</dbReference>
<keyword evidence="2" id="KW-1185">Reference proteome</keyword>
<dbReference type="InterPro" id="IPR038396">
    <property type="entry name" value="SpoIIAA-like_sf"/>
</dbReference>
<dbReference type="Gene3D" id="3.40.50.10600">
    <property type="entry name" value="SpoIIaa-like domains"/>
    <property type="match status" value="1"/>
</dbReference>
<reference evidence="2" key="1">
    <citation type="submission" date="2020-03" db="EMBL/GenBank/DDBJ databases">
        <title>Complete genome sequence of sulfur-oxidizing bacterium skT11.</title>
        <authorList>
            <person name="Kanda M."/>
            <person name="Kojima H."/>
            <person name="Fukui M."/>
        </authorList>
    </citation>
    <scope>NUCLEOTIDE SEQUENCE [LARGE SCALE GENOMIC DNA]</scope>
    <source>
        <strain evidence="2">skT11</strain>
    </source>
</reference>
<dbReference type="AlphaFoldDB" id="A0A6F8VAS2"/>
<evidence type="ECO:0000313" key="2">
    <source>
        <dbReference type="Proteomes" id="UP000502260"/>
    </source>
</evidence>
<dbReference type="SUPFAM" id="SSF52091">
    <property type="entry name" value="SpoIIaa-like"/>
    <property type="match status" value="1"/>
</dbReference>
<dbReference type="RefSeq" id="WP_173060550.1">
    <property type="nucleotide sequence ID" value="NZ_AP022853.1"/>
</dbReference>
<organism evidence="1 2">
    <name type="scientific">Sulfurimicrobium lacus</name>
    <dbReference type="NCBI Taxonomy" id="2715678"/>
    <lineage>
        <taxon>Bacteria</taxon>
        <taxon>Pseudomonadati</taxon>
        <taxon>Pseudomonadota</taxon>
        <taxon>Betaproteobacteria</taxon>
        <taxon>Nitrosomonadales</taxon>
        <taxon>Sulfuricellaceae</taxon>
        <taxon>Sulfurimicrobium</taxon>
    </lineage>
</organism>
<dbReference type="Pfam" id="PF11964">
    <property type="entry name" value="SpoIIAA-like"/>
    <property type="match status" value="1"/>
</dbReference>